<dbReference type="RefSeq" id="WP_262396311.1">
    <property type="nucleotide sequence ID" value="NZ_JACRTD010000023.1"/>
</dbReference>
<evidence type="ECO:0000313" key="1">
    <source>
        <dbReference type="EMBL" id="MBC8586603.1"/>
    </source>
</evidence>
<dbReference type="AlphaFoldDB" id="A0A926IJE5"/>
<proteinExistence type="predicted"/>
<evidence type="ECO:0000313" key="2">
    <source>
        <dbReference type="Proteomes" id="UP000623678"/>
    </source>
</evidence>
<accession>A0A926IJE5</accession>
<comment type="caution">
    <text evidence="1">The sequence shown here is derived from an EMBL/GenBank/DDBJ whole genome shotgun (WGS) entry which is preliminary data.</text>
</comment>
<sequence>MIFNDFKKRALSIQNGHELIKYLKAYSDQFEIDEEIGMHINEVAKKWTTMEEGWLY</sequence>
<organism evidence="1 2">
    <name type="scientific">Youxingia wuxianensis</name>
    <dbReference type="NCBI Taxonomy" id="2763678"/>
    <lineage>
        <taxon>Bacteria</taxon>
        <taxon>Bacillati</taxon>
        <taxon>Bacillota</taxon>
        <taxon>Clostridia</taxon>
        <taxon>Eubacteriales</taxon>
        <taxon>Oscillospiraceae</taxon>
        <taxon>Youxingia</taxon>
    </lineage>
</organism>
<reference evidence="1" key="1">
    <citation type="submission" date="2020-08" db="EMBL/GenBank/DDBJ databases">
        <title>Genome public.</title>
        <authorList>
            <person name="Liu C."/>
            <person name="Sun Q."/>
        </authorList>
    </citation>
    <scope>NUCLEOTIDE SEQUENCE</scope>
    <source>
        <strain evidence="1">NSJ-64</strain>
    </source>
</reference>
<dbReference type="Proteomes" id="UP000623678">
    <property type="component" value="Unassembled WGS sequence"/>
</dbReference>
<protein>
    <submittedName>
        <fullName evidence="1">Uncharacterized protein</fullName>
    </submittedName>
</protein>
<keyword evidence="2" id="KW-1185">Reference proteome</keyword>
<gene>
    <name evidence="1" type="ORF">H8705_13570</name>
</gene>
<name>A0A926IJE5_9FIRM</name>
<dbReference type="EMBL" id="JACRTD010000023">
    <property type="protein sequence ID" value="MBC8586603.1"/>
    <property type="molecule type" value="Genomic_DNA"/>
</dbReference>